<dbReference type="SUPFAM" id="SSF52540">
    <property type="entry name" value="P-loop containing nucleoside triphosphate hydrolases"/>
    <property type="match status" value="1"/>
</dbReference>
<dbReference type="Gene3D" id="3.40.50.300">
    <property type="entry name" value="P-loop containing nucleotide triphosphate hydrolases"/>
    <property type="match status" value="1"/>
</dbReference>
<dbReference type="AlphaFoldDB" id="X1KX84"/>
<keyword evidence="1" id="KW-0547">Nucleotide-binding</keyword>
<proteinExistence type="predicted"/>
<dbReference type="GO" id="GO:0006355">
    <property type="term" value="P:regulation of DNA-templated transcription"/>
    <property type="evidence" value="ECO:0007669"/>
    <property type="project" value="InterPro"/>
</dbReference>
<reference evidence="4" key="1">
    <citation type="journal article" date="2014" name="Front. Microbiol.">
        <title>High frequency of phylogenetically diverse reductive dehalogenase-homologous genes in deep subseafloor sedimentary metagenomes.</title>
        <authorList>
            <person name="Kawai M."/>
            <person name="Futagami T."/>
            <person name="Toyoda A."/>
            <person name="Takaki Y."/>
            <person name="Nishi S."/>
            <person name="Hori S."/>
            <person name="Arai W."/>
            <person name="Tsubouchi T."/>
            <person name="Morono Y."/>
            <person name="Uchiyama I."/>
            <person name="Ito T."/>
            <person name="Fujiyama A."/>
            <person name="Inagaki F."/>
            <person name="Takami H."/>
        </authorList>
    </citation>
    <scope>NUCLEOTIDE SEQUENCE</scope>
    <source>
        <strain evidence="4">Expedition CK06-06</strain>
    </source>
</reference>
<dbReference type="EMBL" id="BARU01048669">
    <property type="protein sequence ID" value="GAH98260.1"/>
    <property type="molecule type" value="Genomic_DNA"/>
</dbReference>
<dbReference type="InterPro" id="IPR025662">
    <property type="entry name" value="Sigma_54_int_dom_ATP-bd_1"/>
</dbReference>
<dbReference type="Pfam" id="PF00158">
    <property type="entry name" value="Sigma54_activat"/>
    <property type="match status" value="1"/>
</dbReference>
<dbReference type="PROSITE" id="PS50045">
    <property type="entry name" value="SIGMA54_INTERACT_4"/>
    <property type="match status" value="1"/>
</dbReference>
<feature type="non-terminal residue" evidence="4">
    <location>
        <position position="67"/>
    </location>
</feature>
<evidence type="ECO:0000256" key="2">
    <source>
        <dbReference type="ARBA" id="ARBA00022840"/>
    </source>
</evidence>
<dbReference type="GO" id="GO:0005524">
    <property type="term" value="F:ATP binding"/>
    <property type="evidence" value="ECO:0007669"/>
    <property type="project" value="UniProtKB-KW"/>
</dbReference>
<sequence length="67" mass="7355">RSVELRGEVARLKEAIEERYRMVGSSSVMRGLREHILQAASSKAHVLILGETGSGKDLVARAIHNQS</sequence>
<name>X1KX84_9ZZZZ</name>
<evidence type="ECO:0000256" key="1">
    <source>
        <dbReference type="ARBA" id="ARBA00022741"/>
    </source>
</evidence>
<dbReference type="InterPro" id="IPR027417">
    <property type="entry name" value="P-loop_NTPase"/>
</dbReference>
<feature type="domain" description="Sigma-54 factor interaction" evidence="3">
    <location>
        <begin position="22"/>
        <end position="67"/>
    </location>
</feature>
<protein>
    <recommendedName>
        <fullName evidence="3">Sigma-54 factor interaction domain-containing protein</fullName>
    </recommendedName>
</protein>
<comment type="caution">
    <text evidence="4">The sequence shown here is derived from an EMBL/GenBank/DDBJ whole genome shotgun (WGS) entry which is preliminary data.</text>
</comment>
<gene>
    <name evidence="4" type="ORF">S03H2_72189</name>
</gene>
<dbReference type="PANTHER" id="PTHR32071">
    <property type="entry name" value="TRANSCRIPTIONAL REGULATORY PROTEIN"/>
    <property type="match status" value="1"/>
</dbReference>
<dbReference type="PROSITE" id="PS00675">
    <property type="entry name" value="SIGMA54_INTERACT_1"/>
    <property type="match status" value="1"/>
</dbReference>
<keyword evidence="2" id="KW-0067">ATP-binding</keyword>
<feature type="non-terminal residue" evidence="4">
    <location>
        <position position="1"/>
    </location>
</feature>
<evidence type="ECO:0000313" key="4">
    <source>
        <dbReference type="EMBL" id="GAH98260.1"/>
    </source>
</evidence>
<dbReference type="InterPro" id="IPR002078">
    <property type="entry name" value="Sigma_54_int"/>
</dbReference>
<accession>X1KX84</accession>
<evidence type="ECO:0000259" key="3">
    <source>
        <dbReference type="PROSITE" id="PS50045"/>
    </source>
</evidence>
<organism evidence="4">
    <name type="scientific">marine sediment metagenome</name>
    <dbReference type="NCBI Taxonomy" id="412755"/>
    <lineage>
        <taxon>unclassified sequences</taxon>
        <taxon>metagenomes</taxon>
        <taxon>ecological metagenomes</taxon>
    </lineage>
</organism>